<dbReference type="EMBL" id="BTSY01000005">
    <property type="protein sequence ID" value="GMT29872.1"/>
    <property type="molecule type" value="Genomic_DNA"/>
</dbReference>
<evidence type="ECO:0000313" key="1">
    <source>
        <dbReference type="EMBL" id="GMT29872.1"/>
    </source>
</evidence>
<comment type="caution">
    <text evidence="1">The sequence shown here is derived from an EMBL/GenBank/DDBJ whole genome shotgun (WGS) entry which is preliminary data.</text>
</comment>
<name>A0AAV5WDE2_9BILA</name>
<feature type="non-terminal residue" evidence="1">
    <location>
        <position position="1"/>
    </location>
</feature>
<proteinExistence type="predicted"/>
<dbReference type="Proteomes" id="UP001432322">
    <property type="component" value="Unassembled WGS sequence"/>
</dbReference>
<reference evidence="1" key="1">
    <citation type="submission" date="2023-10" db="EMBL/GenBank/DDBJ databases">
        <title>Genome assembly of Pristionchus species.</title>
        <authorList>
            <person name="Yoshida K."/>
            <person name="Sommer R.J."/>
        </authorList>
    </citation>
    <scope>NUCLEOTIDE SEQUENCE</scope>
    <source>
        <strain evidence="1">RS5133</strain>
    </source>
</reference>
<sequence length="87" mass="10436">SVPQDSVFLIDHQYDYLYNVFYEDFIPPQLILTDEQHSDLSLHIRKSLLSALEIGFVKAEKVFEHLEYYRSQNRMLNWFDIVIQIAK</sequence>
<accession>A0AAV5WDE2</accession>
<evidence type="ECO:0000313" key="2">
    <source>
        <dbReference type="Proteomes" id="UP001432322"/>
    </source>
</evidence>
<organism evidence="1 2">
    <name type="scientific">Pristionchus fissidentatus</name>
    <dbReference type="NCBI Taxonomy" id="1538716"/>
    <lineage>
        <taxon>Eukaryota</taxon>
        <taxon>Metazoa</taxon>
        <taxon>Ecdysozoa</taxon>
        <taxon>Nematoda</taxon>
        <taxon>Chromadorea</taxon>
        <taxon>Rhabditida</taxon>
        <taxon>Rhabditina</taxon>
        <taxon>Diplogasteromorpha</taxon>
        <taxon>Diplogasteroidea</taxon>
        <taxon>Neodiplogasteridae</taxon>
        <taxon>Pristionchus</taxon>
    </lineage>
</organism>
<protein>
    <submittedName>
        <fullName evidence="1">Uncharacterized protein</fullName>
    </submittedName>
</protein>
<keyword evidence="2" id="KW-1185">Reference proteome</keyword>
<dbReference type="AlphaFoldDB" id="A0AAV5WDE2"/>
<gene>
    <name evidence="1" type="ORF">PFISCL1PPCAC_21169</name>
</gene>